<evidence type="ECO:0000313" key="2">
    <source>
        <dbReference type="Proteomes" id="UP000678499"/>
    </source>
</evidence>
<proteinExistence type="predicted"/>
<dbReference type="Proteomes" id="UP000678499">
    <property type="component" value="Unassembled WGS sequence"/>
</dbReference>
<dbReference type="EMBL" id="CAJPEX010002946">
    <property type="protein sequence ID" value="CAG0921688.1"/>
    <property type="molecule type" value="Genomic_DNA"/>
</dbReference>
<reference evidence="1" key="1">
    <citation type="submission" date="2020-11" db="EMBL/GenBank/DDBJ databases">
        <authorList>
            <person name="Tran Van P."/>
        </authorList>
    </citation>
    <scope>NUCLEOTIDE SEQUENCE</scope>
</reference>
<gene>
    <name evidence="1" type="ORF">NMOB1V02_LOCUS9180</name>
</gene>
<dbReference type="EMBL" id="OA884983">
    <property type="protein sequence ID" value="CAD7281536.1"/>
    <property type="molecule type" value="Genomic_DNA"/>
</dbReference>
<protein>
    <submittedName>
        <fullName evidence="1">Uncharacterized protein</fullName>
    </submittedName>
</protein>
<keyword evidence="2" id="KW-1185">Reference proteome</keyword>
<dbReference type="AlphaFoldDB" id="A0A7R9BWV2"/>
<evidence type="ECO:0000313" key="1">
    <source>
        <dbReference type="EMBL" id="CAD7281536.1"/>
    </source>
</evidence>
<accession>A0A7R9BWV2</accession>
<sequence length="381" mass="43313">MKVDAVKITRVNLDDSYLILKDRLDSADFVAIQVDFSENFELPNYFHLDVDCRLKHLKPVVESTSVSRIEIGVFDEAKSLLTTFTIFPLLECYGGIDPVISWSSSKLSTDHFIEETIPCARTEDLASFLHSFKNSSDQLGNLFKYDSCIRSDFLEVCSAVNQWLLTDDIDPETPEFADFTAKNSFYFSTEVIASALQVVFREDCDVSVVREQSISFRRRDVQKWLNILKASRGQTDGLLRKPRSKSFPEFKGLCEVMESSFSGLRRIFDLISSVEKLKIFAFDAEMTLKSLHEIARPLCEHERLKGCCKGNASCGNIKNWLKNVVDLEIAQLQLYFSRGTEVSSALQRSKDCVGIAEIICGLKVECGFDWREPRSIGKAFW</sequence>
<name>A0A7R9BWV2_9CRUS</name>
<organism evidence="1">
    <name type="scientific">Notodromas monacha</name>
    <dbReference type="NCBI Taxonomy" id="399045"/>
    <lineage>
        <taxon>Eukaryota</taxon>
        <taxon>Metazoa</taxon>
        <taxon>Ecdysozoa</taxon>
        <taxon>Arthropoda</taxon>
        <taxon>Crustacea</taxon>
        <taxon>Oligostraca</taxon>
        <taxon>Ostracoda</taxon>
        <taxon>Podocopa</taxon>
        <taxon>Podocopida</taxon>
        <taxon>Cypridocopina</taxon>
        <taxon>Cypridoidea</taxon>
        <taxon>Cyprididae</taxon>
        <taxon>Notodromas</taxon>
    </lineage>
</organism>